<dbReference type="InterPro" id="IPR011614">
    <property type="entry name" value="Catalase_core"/>
</dbReference>
<dbReference type="GO" id="GO:0020037">
    <property type="term" value="F:heme binding"/>
    <property type="evidence" value="ECO:0007669"/>
    <property type="project" value="InterPro"/>
</dbReference>
<sequence>MTNRTVVAVLVGLGLALPVVALAQDQPLEEQLVNALNKVFGVHPGFRANHAKGIVVEGSFKASPEAAELSRAALFNGGTIPVTVRFSDSTGVPNLPDGSKDANPHGMAVKFHLPDGSDTDIVINSLKFFPVSTGEEFRDLLLALSESPPDATKPTKFEQFAASHPSVPAAFGTIATPDSFADEEYFGIDAFVFVNKAGERQAVRYQMLPENVVHLDKSDAATRAPDFLMEELLERLKRGPVTFHYKAQLAAADDSTKDPAKPWPDNRKVVELGVLTIDRAAANSVEAQKRLLFLPGQLTDGIEQSDDPLIGTRDAAYAVSFSRRNP</sequence>
<dbReference type="PIRSF" id="PIRSF000296">
    <property type="entry name" value="SrpA"/>
    <property type="match status" value="1"/>
</dbReference>
<keyword evidence="1 3" id="KW-0408">Iron</keyword>
<dbReference type="PRINTS" id="PR00067">
    <property type="entry name" value="CATALASE"/>
</dbReference>
<dbReference type="EC" id="1.11.1.-" evidence="1"/>
<keyword evidence="7" id="KW-1185">Reference proteome</keyword>
<evidence type="ECO:0000313" key="6">
    <source>
        <dbReference type="EMBL" id="OAF14764.1"/>
    </source>
</evidence>
<dbReference type="InterPro" id="IPR024168">
    <property type="entry name" value="Catalase_SrpA-type_pred"/>
</dbReference>
<dbReference type="PANTHER" id="PTHR11465:SF62">
    <property type="entry name" value="CATALASE T"/>
    <property type="match status" value="1"/>
</dbReference>
<dbReference type="GO" id="GO:0042744">
    <property type="term" value="P:hydrogen peroxide catabolic process"/>
    <property type="evidence" value="ECO:0007669"/>
    <property type="project" value="TreeGrafter"/>
</dbReference>
<dbReference type="SMART" id="SM01060">
    <property type="entry name" value="Catalase"/>
    <property type="match status" value="1"/>
</dbReference>
<dbReference type="Pfam" id="PF00199">
    <property type="entry name" value="Catalase"/>
    <property type="match status" value="1"/>
</dbReference>
<dbReference type="CDD" id="cd08153">
    <property type="entry name" value="srpA_like"/>
    <property type="match status" value="1"/>
</dbReference>
<dbReference type="InterPro" id="IPR018028">
    <property type="entry name" value="Catalase"/>
</dbReference>
<keyword evidence="4" id="KW-0732">Signal</keyword>
<comment type="cofactor">
    <cofactor evidence="1">
        <name>heme</name>
        <dbReference type="ChEBI" id="CHEBI:30413"/>
    </cofactor>
</comment>
<name>A0A176Z3M4_9BRAD</name>
<dbReference type="GO" id="GO:0005737">
    <property type="term" value="C:cytoplasm"/>
    <property type="evidence" value="ECO:0007669"/>
    <property type="project" value="TreeGrafter"/>
</dbReference>
<comment type="function">
    <text evidence="1">Has an organic peroxide-dependent peroxidase activity.</text>
</comment>
<proteinExistence type="inferred from homology"/>
<feature type="active site" evidence="2">
    <location>
        <position position="50"/>
    </location>
</feature>
<keyword evidence="1 3" id="KW-0349">Heme</keyword>
<dbReference type="PROSITE" id="PS51402">
    <property type="entry name" value="CATALASE_3"/>
    <property type="match status" value="1"/>
</dbReference>
<organism evidence="6 7">
    <name type="scientific">Bradyrhizobium neotropicale</name>
    <dbReference type="NCBI Taxonomy" id="1497615"/>
    <lineage>
        <taxon>Bacteria</taxon>
        <taxon>Pseudomonadati</taxon>
        <taxon>Pseudomonadota</taxon>
        <taxon>Alphaproteobacteria</taxon>
        <taxon>Hyphomicrobiales</taxon>
        <taxon>Nitrobacteraceae</taxon>
        <taxon>Bradyrhizobium</taxon>
    </lineage>
</organism>
<feature type="signal peptide" evidence="4">
    <location>
        <begin position="1"/>
        <end position="23"/>
    </location>
</feature>
<evidence type="ECO:0000256" key="1">
    <source>
        <dbReference type="PIRNR" id="PIRNR000296"/>
    </source>
</evidence>
<dbReference type="GO" id="GO:0042542">
    <property type="term" value="P:response to hydrogen peroxide"/>
    <property type="evidence" value="ECO:0007669"/>
    <property type="project" value="TreeGrafter"/>
</dbReference>
<feature type="domain" description="Catalase core" evidence="5">
    <location>
        <begin position="2"/>
        <end position="326"/>
    </location>
</feature>
<accession>A0A176Z3M4</accession>
<protein>
    <recommendedName>
        <fullName evidence="1">Catalase-related peroxidase</fullName>
        <ecNumber evidence="1">1.11.1.-</ecNumber>
    </recommendedName>
</protein>
<keyword evidence="1 3" id="KW-0479">Metal-binding</keyword>
<dbReference type="InterPro" id="IPR020835">
    <property type="entry name" value="Catalase_sf"/>
</dbReference>
<evidence type="ECO:0000256" key="3">
    <source>
        <dbReference type="PIRSR" id="PIRSR000296-2"/>
    </source>
</evidence>
<dbReference type="GO" id="GO:0046872">
    <property type="term" value="F:metal ion binding"/>
    <property type="evidence" value="ECO:0007669"/>
    <property type="project" value="UniProtKB-KW"/>
</dbReference>
<evidence type="ECO:0000256" key="2">
    <source>
        <dbReference type="PIRSR" id="PIRSR000296-1"/>
    </source>
</evidence>
<dbReference type="AlphaFoldDB" id="A0A176Z3M4"/>
<dbReference type="Gene3D" id="1.20.1280.120">
    <property type="match status" value="1"/>
</dbReference>
<dbReference type="SUPFAM" id="SSF56634">
    <property type="entry name" value="Heme-dependent catalase-like"/>
    <property type="match status" value="1"/>
</dbReference>
<dbReference type="EMBL" id="LSEF01000069">
    <property type="protein sequence ID" value="OAF14764.1"/>
    <property type="molecule type" value="Genomic_DNA"/>
</dbReference>
<keyword evidence="1" id="KW-0560">Oxidoreductase</keyword>
<evidence type="ECO:0000313" key="7">
    <source>
        <dbReference type="Proteomes" id="UP000077173"/>
    </source>
</evidence>
<comment type="caution">
    <text evidence="6">The sequence shown here is derived from an EMBL/GenBank/DDBJ whole genome shotgun (WGS) entry which is preliminary data.</text>
</comment>
<evidence type="ECO:0000259" key="5">
    <source>
        <dbReference type="SMART" id="SM01060"/>
    </source>
</evidence>
<dbReference type="PANTHER" id="PTHR11465">
    <property type="entry name" value="CATALASE"/>
    <property type="match status" value="1"/>
</dbReference>
<dbReference type="GO" id="GO:0004096">
    <property type="term" value="F:catalase activity"/>
    <property type="evidence" value="ECO:0007669"/>
    <property type="project" value="InterPro"/>
</dbReference>
<gene>
    <name evidence="6" type="ORF">AXW67_17565</name>
</gene>
<dbReference type="Gene3D" id="2.40.180.10">
    <property type="entry name" value="Catalase core domain"/>
    <property type="match status" value="1"/>
</dbReference>
<dbReference type="RefSeq" id="WP_063679712.1">
    <property type="nucleotide sequence ID" value="NZ_LSEF01000069.1"/>
</dbReference>
<dbReference type="Proteomes" id="UP000077173">
    <property type="component" value="Unassembled WGS sequence"/>
</dbReference>
<comment type="similarity">
    <text evidence="1">Belongs to the catalase family.</text>
</comment>
<evidence type="ECO:0000256" key="4">
    <source>
        <dbReference type="SAM" id="SignalP"/>
    </source>
</evidence>
<reference evidence="6 7" key="1">
    <citation type="submission" date="2016-02" db="EMBL/GenBank/DDBJ databases">
        <title>Draft genome sequence of the strain BR 10247T Bradyrhizobium neotropicale isolated from nodules of Centrolobium paraense.</title>
        <authorList>
            <person name="Simoes-Araujo J.L."/>
            <person name="Barauna A.C."/>
            <person name="Silva K."/>
            <person name="Zilli J.E."/>
        </authorList>
    </citation>
    <scope>NUCLEOTIDE SEQUENCE [LARGE SCALE GENOMIC DNA]</scope>
    <source>
        <strain evidence="6 7">BR 10247</strain>
    </source>
</reference>
<feature type="binding site" description="axial binding residue" evidence="3">
    <location>
        <position position="317"/>
    </location>
    <ligand>
        <name>heme</name>
        <dbReference type="ChEBI" id="CHEBI:30413"/>
    </ligand>
    <ligandPart>
        <name>Fe</name>
        <dbReference type="ChEBI" id="CHEBI:18248"/>
    </ligandPart>
</feature>
<keyword evidence="1" id="KW-0575">Peroxidase</keyword>
<feature type="chain" id="PRO_5008055377" description="Catalase-related peroxidase" evidence="4">
    <location>
        <begin position="24"/>
        <end position="326"/>
    </location>
</feature>